<dbReference type="EMBL" id="BSDE01000006">
    <property type="protein sequence ID" value="GLH74497.1"/>
    <property type="molecule type" value="Genomic_DNA"/>
</dbReference>
<keyword evidence="14" id="KW-1185">Reference proteome</keyword>
<evidence type="ECO:0000256" key="3">
    <source>
        <dbReference type="ARBA" id="ARBA00022485"/>
    </source>
</evidence>
<comment type="cofactor">
    <cofactor evidence="1">
        <name>[4Fe-4S] cluster</name>
        <dbReference type="ChEBI" id="CHEBI:49883"/>
    </cofactor>
</comment>
<evidence type="ECO:0000313" key="13">
    <source>
        <dbReference type="EMBL" id="GLH74497.1"/>
    </source>
</evidence>
<dbReference type="InterPro" id="IPR000283">
    <property type="entry name" value="NADH_UbQ_OxRdtase_75kDa_su_CS"/>
</dbReference>
<feature type="domain" description="4Fe-4S Mo/W bis-MGD-type" evidence="11">
    <location>
        <begin position="225"/>
        <end position="282"/>
    </location>
</feature>
<dbReference type="PANTHER" id="PTHR43105:SF13">
    <property type="entry name" value="NADH-UBIQUINONE OXIDOREDUCTASE 75 KDA SUBUNIT, MITOCHONDRIAL"/>
    <property type="match status" value="1"/>
</dbReference>
<keyword evidence="6" id="KW-0408">Iron</keyword>
<dbReference type="InterPro" id="IPR006963">
    <property type="entry name" value="Mopterin_OxRdtase_4Fe-4S_dom"/>
</dbReference>
<dbReference type="Gene3D" id="3.30.70.20">
    <property type="match status" value="1"/>
</dbReference>
<evidence type="ECO:0000256" key="9">
    <source>
        <dbReference type="ARBA" id="ARBA00034078"/>
    </source>
</evidence>
<dbReference type="SUPFAM" id="SSF53706">
    <property type="entry name" value="Formate dehydrogenase/DMSO reductase, domains 1-3"/>
    <property type="match status" value="1"/>
</dbReference>
<comment type="similarity">
    <text evidence="2">Belongs to the complex I 75 kDa subunit family.</text>
</comment>
<gene>
    <name evidence="13" type="ORF">GETHLI_29990</name>
</gene>
<evidence type="ECO:0000259" key="11">
    <source>
        <dbReference type="PROSITE" id="PS51669"/>
    </source>
</evidence>
<keyword evidence="3" id="KW-0004">4Fe-4S</keyword>
<dbReference type="InterPro" id="IPR050123">
    <property type="entry name" value="Prok_molybdopt-oxidoreductase"/>
</dbReference>
<evidence type="ECO:0000256" key="6">
    <source>
        <dbReference type="ARBA" id="ARBA00023004"/>
    </source>
</evidence>
<comment type="caution">
    <text evidence="13">The sequence shown here is derived from an EMBL/GenBank/DDBJ whole genome shotgun (WGS) entry which is preliminary data.</text>
</comment>
<evidence type="ECO:0000259" key="10">
    <source>
        <dbReference type="PROSITE" id="PS51085"/>
    </source>
</evidence>
<evidence type="ECO:0008006" key="15">
    <source>
        <dbReference type="Google" id="ProtNLM"/>
    </source>
</evidence>
<keyword evidence="5" id="KW-1278">Translocase</keyword>
<name>A0ABQ5QI12_9BACT</name>
<feature type="domain" description="2Fe-2S ferredoxin-type" evidence="10">
    <location>
        <begin position="1"/>
        <end position="85"/>
    </location>
</feature>
<dbReference type="RefSeq" id="WP_285576853.1">
    <property type="nucleotide sequence ID" value="NZ_BSDE01000006.1"/>
</dbReference>
<sequence length="486" mass="52876">MPTIKINDVEMSVNPGTLVLDACRTVGIDIPHYCYHPALSPVATCRMCLVEIKGQPKLATSCTTTVPPAPKDNPDAVVMEVFTNTPAVADARAGVMEFLLINHPLDCPICDQAGECKLQDYSYSYGSGDSRMAEVKRRYRYEDLGAKIVIDKNRCIHCTRCVRFTKEISGGSELTVASRGSHLEVTTFAGKSMDQNPYAGNVVDLCPVGALTSRDFRFKKRVWYLKSVPSISRHSALGSPIWIDHEGNEIHRFRPRPLEGKETTHFISDEERYAYKRYNRAGQAPVPTLKGVPASLDAIREALQAAGPMSGTTAVIGQGTFGCDAAQRLGELATSADLRFGSGDKTIPVVLPKYQTSADGILNRRGFTERGFRFGALEELLAKVQSGAVKAVVLLHDVAFTSDKESELLGQILKAAAFSLALETEASALGRAATAWLPITSFAEESDFIINHDGELRRYQKALQAPKGVRTVPAWVKDLAGVPATV</sequence>
<reference evidence="13 14" key="1">
    <citation type="journal article" date="2023" name="Antonie Van Leeuwenhoek">
        <title>Mesoterricola silvestris gen. nov., sp. nov., Mesoterricola sediminis sp. nov., Geothrix oryzae sp. nov., Geothrix edaphica sp. nov., Geothrix rubra sp. nov., and Geothrix limicola sp. nov., six novel members of Acidobacteriota isolated from soils.</title>
        <authorList>
            <person name="Itoh H."/>
            <person name="Sugisawa Y."/>
            <person name="Mise K."/>
            <person name="Xu Z."/>
            <person name="Kuniyasu M."/>
            <person name="Ushijima N."/>
            <person name="Kawano K."/>
            <person name="Kobayashi E."/>
            <person name="Shiratori Y."/>
            <person name="Masuda Y."/>
            <person name="Senoo K."/>
        </authorList>
    </citation>
    <scope>NUCLEOTIDE SEQUENCE [LARGE SCALE GENOMIC DNA]</scope>
    <source>
        <strain evidence="13 14">Red804</strain>
    </source>
</reference>
<proteinExistence type="inferred from homology"/>
<dbReference type="Pfam" id="PF13510">
    <property type="entry name" value="Fer2_4"/>
    <property type="match status" value="1"/>
</dbReference>
<dbReference type="Proteomes" id="UP001165069">
    <property type="component" value="Unassembled WGS sequence"/>
</dbReference>
<dbReference type="Pfam" id="PF10588">
    <property type="entry name" value="NADH-G_4Fe-4S_3"/>
    <property type="match status" value="1"/>
</dbReference>
<dbReference type="SUPFAM" id="SSF54862">
    <property type="entry name" value="4Fe-4S ferredoxins"/>
    <property type="match status" value="1"/>
</dbReference>
<dbReference type="PROSITE" id="PS00641">
    <property type="entry name" value="COMPLEX1_75K_1"/>
    <property type="match status" value="1"/>
</dbReference>
<keyword evidence="4" id="KW-0479">Metal-binding</keyword>
<accession>A0ABQ5QI12</accession>
<evidence type="ECO:0000256" key="1">
    <source>
        <dbReference type="ARBA" id="ARBA00001966"/>
    </source>
</evidence>
<dbReference type="Gene3D" id="3.40.50.740">
    <property type="match status" value="1"/>
</dbReference>
<dbReference type="Gene3D" id="3.10.20.740">
    <property type="match status" value="1"/>
</dbReference>
<keyword evidence="8" id="KW-0520">NAD</keyword>
<dbReference type="CDD" id="cd00207">
    <property type="entry name" value="fer2"/>
    <property type="match status" value="1"/>
</dbReference>
<evidence type="ECO:0000256" key="8">
    <source>
        <dbReference type="ARBA" id="ARBA00023027"/>
    </source>
</evidence>
<dbReference type="SUPFAM" id="SSF54292">
    <property type="entry name" value="2Fe-2S ferredoxin-like"/>
    <property type="match status" value="1"/>
</dbReference>
<evidence type="ECO:0000256" key="2">
    <source>
        <dbReference type="ARBA" id="ARBA00005404"/>
    </source>
</evidence>
<dbReference type="InterPro" id="IPR054351">
    <property type="entry name" value="NADH_UbQ_OxRdtase_ferredoxin"/>
</dbReference>
<evidence type="ECO:0000256" key="5">
    <source>
        <dbReference type="ARBA" id="ARBA00022967"/>
    </source>
</evidence>
<dbReference type="PROSITE" id="PS51085">
    <property type="entry name" value="2FE2S_FER_2"/>
    <property type="match status" value="1"/>
</dbReference>
<dbReference type="SMART" id="SM00929">
    <property type="entry name" value="NADH-G_4Fe-4S_3"/>
    <property type="match status" value="1"/>
</dbReference>
<dbReference type="PROSITE" id="PS51839">
    <property type="entry name" value="4FE4S_HC3"/>
    <property type="match status" value="1"/>
</dbReference>
<dbReference type="PROSITE" id="PS00643">
    <property type="entry name" value="COMPLEX1_75K_3"/>
    <property type="match status" value="1"/>
</dbReference>
<evidence type="ECO:0000256" key="7">
    <source>
        <dbReference type="ARBA" id="ARBA00023014"/>
    </source>
</evidence>
<evidence type="ECO:0000259" key="12">
    <source>
        <dbReference type="PROSITE" id="PS51839"/>
    </source>
</evidence>
<dbReference type="PROSITE" id="PS51669">
    <property type="entry name" value="4FE4S_MOW_BIS_MGD"/>
    <property type="match status" value="1"/>
</dbReference>
<evidence type="ECO:0000313" key="14">
    <source>
        <dbReference type="Proteomes" id="UP001165069"/>
    </source>
</evidence>
<dbReference type="InterPro" id="IPR001041">
    <property type="entry name" value="2Fe-2S_ferredoxin-type"/>
</dbReference>
<evidence type="ECO:0000256" key="4">
    <source>
        <dbReference type="ARBA" id="ARBA00022723"/>
    </source>
</evidence>
<dbReference type="InterPro" id="IPR036010">
    <property type="entry name" value="2Fe-2S_ferredoxin-like_sf"/>
</dbReference>
<keyword evidence="7" id="KW-0411">Iron-sulfur</keyword>
<dbReference type="Pfam" id="PF22117">
    <property type="entry name" value="Fer4_Nqo3"/>
    <property type="match status" value="1"/>
</dbReference>
<protein>
    <recommendedName>
        <fullName evidence="15">NADH-quinone oxidoreductase</fullName>
    </recommendedName>
</protein>
<dbReference type="InterPro" id="IPR019574">
    <property type="entry name" value="NADH_UbQ_OxRdtase_Gsu_4Fe4S-bd"/>
</dbReference>
<dbReference type="PANTHER" id="PTHR43105">
    <property type="entry name" value="RESPIRATORY NITRATE REDUCTASE"/>
    <property type="match status" value="1"/>
</dbReference>
<organism evidence="13 14">
    <name type="scientific">Geothrix limicola</name>
    <dbReference type="NCBI Taxonomy" id="2927978"/>
    <lineage>
        <taxon>Bacteria</taxon>
        <taxon>Pseudomonadati</taxon>
        <taxon>Acidobacteriota</taxon>
        <taxon>Holophagae</taxon>
        <taxon>Holophagales</taxon>
        <taxon>Holophagaceae</taxon>
        <taxon>Geothrix</taxon>
    </lineage>
</organism>
<feature type="domain" description="4Fe-4S His(Cys)3-ligated-type" evidence="12">
    <location>
        <begin position="87"/>
        <end position="126"/>
    </location>
</feature>
<comment type="cofactor">
    <cofactor evidence="9">
        <name>[2Fe-2S] cluster</name>
        <dbReference type="ChEBI" id="CHEBI:190135"/>
    </cofactor>
</comment>